<organism evidence="1 2">
    <name type="scientific">Nephila pilipes</name>
    <name type="common">Giant wood spider</name>
    <name type="synonym">Nephila maculata</name>
    <dbReference type="NCBI Taxonomy" id="299642"/>
    <lineage>
        <taxon>Eukaryota</taxon>
        <taxon>Metazoa</taxon>
        <taxon>Ecdysozoa</taxon>
        <taxon>Arthropoda</taxon>
        <taxon>Chelicerata</taxon>
        <taxon>Arachnida</taxon>
        <taxon>Araneae</taxon>
        <taxon>Araneomorphae</taxon>
        <taxon>Entelegynae</taxon>
        <taxon>Araneoidea</taxon>
        <taxon>Nephilidae</taxon>
        <taxon>Nephila</taxon>
    </lineage>
</organism>
<accession>A0A8X6P992</accession>
<reference evidence="1" key="1">
    <citation type="submission" date="2020-08" db="EMBL/GenBank/DDBJ databases">
        <title>Multicomponent nature underlies the extraordinary mechanical properties of spider dragline silk.</title>
        <authorList>
            <person name="Kono N."/>
            <person name="Nakamura H."/>
            <person name="Mori M."/>
            <person name="Yoshida Y."/>
            <person name="Ohtoshi R."/>
            <person name="Malay A.D."/>
            <person name="Moran D.A.P."/>
            <person name="Tomita M."/>
            <person name="Numata K."/>
            <person name="Arakawa K."/>
        </authorList>
    </citation>
    <scope>NUCLEOTIDE SEQUENCE</scope>
</reference>
<gene>
    <name evidence="1" type="ORF">NPIL_314021</name>
</gene>
<comment type="caution">
    <text evidence="1">The sequence shown here is derived from an EMBL/GenBank/DDBJ whole genome shotgun (WGS) entry which is preliminary data.</text>
</comment>
<keyword evidence="2" id="KW-1185">Reference proteome</keyword>
<dbReference type="EMBL" id="BMAW01017198">
    <property type="protein sequence ID" value="GFT52711.1"/>
    <property type="molecule type" value="Genomic_DNA"/>
</dbReference>
<sequence length="111" mass="12536">MSNSPEHRVTVDRSFFTCGIDYAGPVPVKLNKSRGDVLLPILEVIPATTCIGRWRREQLKTGLVAEKTKLEWILIGRTPESENRHEVNMIAVNMISQEGTPFSKRGLRAFK</sequence>
<dbReference type="Proteomes" id="UP000887013">
    <property type="component" value="Unassembled WGS sequence"/>
</dbReference>
<protein>
    <submittedName>
        <fullName evidence="1">Uncharacterized protein</fullName>
    </submittedName>
</protein>
<evidence type="ECO:0000313" key="2">
    <source>
        <dbReference type="Proteomes" id="UP000887013"/>
    </source>
</evidence>
<proteinExistence type="predicted"/>
<name>A0A8X6P992_NEPPI</name>
<evidence type="ECO:0000313" key="1">
    <source>
        <dbReference type="EMBL" id="GFT52711.1"/>
    </source>
</evidence>
<dbReference type="AlphaFoldDB" id="A0A8X6P992"/>
<dbReference type="OrthoDB" id="6430357at2759"/>